<keyword evidence="1" id="KW-0812">Transmembrane</keyword>
<dbReference type="RefSeq" id="WP_012279232.1">
    <property type="nucleotide sequence ID" value="NC_010334.1"/>
</dbReference>
<dbReference type="Gene3D" id="6.10.340.10">
    <property type="match status" value="1"/>
</dbReference>
<dbReference type="SMART" id="SM00267">
    <property type="entry name" value="GGDEF"/>
    <property type="match status" value="1"/>
</dbReference>
<dbReference type="PANTHER" id="PTHR44757">
    <property type="entry name" value="DIGUANYLATE CYCLASE DGCP"/>
    <property type="match status" value="1"/>
</dbReference>
<dbReference type="NCBIfam" id="TIGR00254">
    <property type="entry name" value="GGDEF"/>
    <property type="match status" value="1"/>
</dbReference>
<dbReference type="CDD" id="cd00130">
    <property type="entry name" value="PAS"/>
    <property type="match status" value="1"/>
</dbReference>
<dbReference type="PROSITE" id="PS50885">
    <property type="entry name" value="HAMP"/>
    <property type="match status" value="1"/>
</dbReference>
<keyword evidence="8" id="KW-1185">Reference proteome</keyword>
<proteinExistence type="predicted"/>
<dbReference type="NCBIfam" id="TIGR00229">
    <property type="entry name" value="sensory_box"/>
    <property type="match status" value="1"/>
</dbReference>
<dbReference type="InterPro" id="IPR043128">
    <property type="entry name" value="Rev_trsase/Diguanyl_cyclase"/>
</dbReference>
<dbReference type="CDD" id="cd01949">
    <property type="entry name" value="GGDEF"/>
    <property type="match status" value="1"/>
</dbReference>
<dbReference type="Gene3D" id="3.30.450.20">
    <property type="entry name" value="PAS domain"/>
    <property type="match status" value="1"/>
</dbReference>
<organism evidence="7 8">
    <name type="scientific">Shewanella halifaxensis (strain HAW-EB4)</name>
    <dbReference type="NCBI Taxonomy" id="458817"/>
    <lineage>
        <taxon>Bacteria</taxon>
        <taxon>Pseudomonadati</taxon>
        <taxon>Pseudomonadota</taxon>
        <taxon>Gammaproteobacteria</taxon>
        <taxon>Alteromonadales</taxon>
        <taxon>Shewanellaceae</taxon>
        <taxon>Shewanella</taxon>
    </lineage>
</organism>
<dbReference type="KEGG" id="shl:Shal_4188"/>
<dbReference type="SMART" id="SM00091">
    <property type="entry name" value="PAS"/>
    <property type="match status" value="1"/>
</dbReference>
<dbReference type="Gene3D" id="3.20.20.450">
    <property type="entry name" value="EAL domain"/>
    <property type="match status" value="1"/>
</dbReference>
<dbReference type="PROSITE" id="PS50112">
    <property type="entry name" value="PAS"/>
    <property type="match status" value="1"/>
</dbReference>
<evidence type="ECO:0000256" key="1">
    <source>
        <dbReference type="SAM" id="Phobius"/>
    </source>
</evidence>
<feature type="domain" description="PAC" evidence="3">
    <location>
        <begin position="575"/>
        <end position="629"/>
    </location>
</feature>
<dbReference type="eggNOG" id="COG5001">
    <property type="taxonomic scope" value="Bacteria"/>
</dbReference>
<dbReference type="InterPro" id="IPR000014">
    <property type="entry name" value="PAS"/>
</dbReference>
<dbReference type="GO" id="GO:0016020">
    <property type="term" value="C:membrane"/>
    <property type="evidence" value="ECO:0007669"/>
    <property type="project" value="InterPro"/>
</dbReference>
<dbReference type="HOGENOM" id="CLU_000445_70_7_6"/>
<dbReference type="InterPro" id="IPR003660">
    <property type="entry name" value="HAMP_dom"/>
</dbReference>
<evidence type="ECO:0000259" key="4">
    <source>
        <dbReference type="PROSITE" id="PS50883"/>
    </source>
</evidence>
<dbReference type="PROSITE" id="PS50883">
    <property type="entry name" value="EAL"/>
    <property type="match status" value="1"/>
</dbReference>
<dbReference type="AlphaFoldDB" id="B0TMZ0"/>
<name>B0TMZ0_SHEHH</name>
<feature type="domain" description="GGDEF" evidence="6">
    <location>
        <begin position="661"/>
        <end position="793"/>
    </location>
</feature>
<dbReference type="Pfam" id="PF00990">
    <property type="entry name" value="GGDEF"/>
    <property type="match status" value="1"/>
</dbReference>
<dbReference type="Proteomes" id="UP000001317">
    <property type="component" value="Chromosome"/>
</dbReference>
<dbReference type="InterPro" id="IPR000700">
    <property type="entry name" value="PAS-assoc_C"/>
</dbReference>
<feature type="domain" description="EAL" evidence="4">
    <location>
        <begin position="802"/>
        <end position="1058"/>
    </location>
</feature>
<evidence type="ECO:0000259" key="6">
    <source>
        <dbReference type="PROSITE" id="PS50887"/>
    </source>
</evidence>
<evidence type="ECO:0000313" key="7">
    <source>
        <dbReference type="EMBL" id="ABZ78728.1"/>
    </source>
</evidence>
<dbReference type="Pfam" id="PF13426">
    <property type="entry name" value="PAS_9"/>
    <property type="match status" value="1"/>
</dbReference>
<dbReference type="Pfam" id="PF00563">
    <property type="entry name" value="EAL"/>
    <property type="match status" value="1"/>
</dbReference>
<dbReference type="STRING" id="458817.Shal_4188"/>
<protein>
    <submittedName>
        <fullName evidence="7">Diguanylate cyclase/phosphodiesterase with PAS/PAC sensor(S)</fullName>
    </submittedName>
</protein>
<dbReference type="InterPro" id="IPR000160">
    <property type="entry name" value="GGDEF_dom"/>
</dbReference>
<reference evidence="7" key="1">
    <citation type="submission" date="2008-01" db="EMBL/GenBank/DDBJ databases">
        <title>Complete sequence of Shewanella halifaxensis HAW-EB4.</title>
        <authorList>
            <consortium name="US DOE Joint Genome Institute"/>
            <person name="Copeland A."/>
            <person name="Lucas S."/>
            <person name="Lapidus A."/>
            <person name="Glavina del Rio T."/>
            <person name="Dalin E."/>
            <person name="Tice H."/>
            <person name="Bruce D."/>
            <person name="Goodwin L."/>
            <person name="Pitluck S."/>
            <person name="Sims D."/>
            <person name="Brettin T."/>
            <person name="Detter J.C."/>
            <person name="Han C."/>
            <person name="Kuske C.R."/>
            <person name="Schmutz J."/>
            <person name="Larimer F."/>
            <person name="Land M."/>
            <person name="Hauser L."/>
            <person name="Kyrpides N."/>
            <person name="Kim E."/>
            <person name="Zhao J.-S."/>
            <person name="Richardson P."/>
        </authorList>
    </citation>
    <scope>NUCLEOTIDE SEQUENCE [LARGE SCALE GENOMIC DNA]</scope>
    <source>
        <strain evidence="7">HAW-EB4</strain>
    </source>
</reference>
<dbReference type="Gene3D" id="3.30.70.270">
    <property type="match status" value="1"/>
</dbReference>
<dbReference type="SUPFAM" id="SSF55073">
    <property type="entry name" value="Nucleotide cyclase"/>
    <property type="match status" value="1"/>
</dbReference>
<dbReference type="SMART" id="SM00052">
    <property type="entry name" value="EAL"/>
    <property type="match status" value="1"/>
</dbReference>
<evidence type="ECO:0000259" key="2">
    <source>
        <dbReference type="PROSITE" id="PS50112"/>
    </source>
</evidence>
<evidence type="ECO:0000259" key="5">
    <source>
        <dbReference type="PROSITE" id="PS50885"/>
    </source>
</evidence>
<dbReference type="InterPro" id="IPR013587">
    <property type="entry name" value="Nitrate/nitrite_sensing"/>
</dbReference>
<dbReference type="InterPro" id="IPR035965">
    <property type="entry name" value="PAS-like_dom_sf"/>
</dbReference>
<feature type="transmembrane region" description="Helical" evidence="1">
    <location>
        <begin position="14"/>
        <end position="37"/>
    </location>
</feature>
<accession>B0TMZ0</accession>
<feature type="domain" description="HAMP" evidence="5">
    <location>
        <begin position="450"/>
        <end position="503"/>
    </location>
</feature>
<keyword evidence="1" id="KW-1133">Transmembrane helix</keyword>
<dbReference type="CDD" id="cd01948">
    <property type="entry name" value="EAL"/>
    <property type="match status" value="1"/>
</dbReference>
<gene>
    <name evidence="7" type="ordered locus">Shal_4188</name>
</gene>
<dbReference type="PROSITE" id="PS50887">
    <property type="entry name" value="GGDEF"/>
    <property type="match status" value="1"/>
</dbReference>
<dbReference type="PROSITE" id="PS50113">
    <property type="entry name" value="PAC"/>
    <property type="match status" value="1"/>
</dbReference>
<dbReference type="InterPro" id="IPR052155">
    <property type="entry name" value="Biofilm_reg_signaling"/>
</dbReference>
<evidence type="ECO:0000259" key="3">
    <source>
        <dbReference type="PROSITE" id="PS50113"/>
    </source>
</evidence>
<dbReference type="CDD" id="cd06225">
    <property type="entry name" value="HAMP"/>
    <property type="match status" value="1"/>
</dbReference>
<dbReference type="Pfam" id="PF08376">
    <property type="entry name" value="NIT"/>
    <property type="match status" value="1"/>
</dbReference>
<dbReference type="PANTHER" id="PTHR44757:SF2">
    <property type="entry name" value="BIOFILM ARCHITECTURE MAINTENANCE PROTEIN MBAA"/>
    <property type="match status" value="1"/>
</dbReference>
<dbReference type="GO" id="GO:0007165">
    <property type="term" value="P:signal transduction"/>
    <property type="evidence" value="ECO:0007669"/>
    <property type="project" value="InterPro"/>
</dbReference>
<feature type="domain" description="PAS" evidence="2">
    <location>
        <begin position="504"/>
        <end position="562"/>
    </location>
</feature>
<dbReference type="SUPFAM" id="SSF141868">
    <property type="entry name" value="EAL domain-like"/>
    <property type="match status" value="1"/>
</dbReference>
<evidence type="ECO:0000313" key="8">
    <source>
        <dbReference type="Proteomes" id="UP000001317"/>
    </source>
</evidence>
<dbReference type="InterPro" id="IPR035919">
    <property type="entry name" value="EAL_sf"/>
</dbReference>
<sequence length="1072" mass="120635">MLPVLSRLSLKQKLFLSASLPMFILVLLAVLSATTLFKQYQDASSNVLTTNVTLGIENVIYELQKERGLSAGYLSSGGRAFKQRLEQQWLNTDRKFQELLQSSALEKTVETASNDAELFHALQNQLSKASLARQQLEIARQKVLELNTPEYFNFYSGLTQKLINFVSLLRFKSDNSYQVLVQSDLINMLKIQELAGQERGLVNSLLAAPTLEPDSFKQIAQVRGLLDNAITNAFSVMTPDNRNSFSELMDSQTKQLISSYRTQLQLQVNLVKQAELISDLFGYGGLSYNFNAYLTTLNPAYLSNFRENYSTLRVALENLNNNHNLTPIQQALVNSIEQTATNYQEYVTEAELTQLPTSGATLELQAQNTTLHDSLNQLQQQAPIIDSETWWNTATAGVDALHKINTQLTERMAYQNEVEKQQIRSYLYISIVAGLLFFGIVYLIGRCIGNNLINSVRSIVDDVEKLAKDPSLVLDLEVKGKDELAQIAVAVNQMVSERMKSKRALHQASAVFRHSAEGILVTDANNRIELVNPAFTKITGYSLEDVKGKTPNILNSAHHPQSFYQKLWQTLITKGSWEGEIWNKRKDGQIYPEYLKISAVKNSQNETIQHIGLFLDISNNKQYEQDLWYKTNYDSLTKLPNRHLFSSRLQQALDTAQNTDSQVAILFIDLDHFKFINELHGNAAGNKVLKQSAARLEAVLGPDDSIARIGGDEFVIIAPQTGSVGTELLAKKLSDALSKPFMIGNHETNISSSFGIAFYPEDGQDIETLLHNSETAMYQAKRDGRAHYQYFSPEMNVEMLERMHLEQRLRRAVKQSEFYLEYQPVIDMRNGAIISVEALIRWNDPEFGVISPQAFIPIAEEAGLIEPLGEWILHQALSDLAELHSQGLMLKMAINVSGRQCINSKDVSFYDILKDALSKHAICAKDLHIEITESMLIEDKPRCLQTLESIKQLGVDIYLDDFGTGYSALSYLTQCPISVIKIDKSFIDNVLNNPSDAKLIKAIVMMAQSLEMPLVAEGIETVEQWQFLHSLGCDYAQGYLMSRPLTKPQLVEFLQQAKPFQYLKLAPELSAV</sequence>
<feature type="transmembrane region" description="Helical" evidence="1">
    <location>
        <begin position="426"/>
        <end position="445"/>
    </location>
</feature>
<dbReference type="InterPro" id="IPR001633">
    <property type="entry name" value="EAL_dom"/>
</dbReference>
<dbReference type="EMBL" id="CP000931">
    <property type="protein sequence ID" value="ABZ78728.1"/>
    <property type="molecule type" value="Genomic_DNA"/>
</dbReference>
<dbReference type="OrthoDB" id="9799509at2"/>
<dbReference type="SUPFAM" id="SSF55785">
    <property type="entry name" value="PYP-like sensor domain (PAS domain)"/>
    <property type="match status" value="1"/>
</dbReference>
<dbReference type="InterPro" id="IPR029787">
    <property type="entry name" value="Nucleotide_cyclase"/>
</dbReference>
<keyword evidence="1" id="KW-0472">Membrane</keyword>